<organism evidence="7 8">
    <name type="scientific">Phytophthora palmivora</name>
    <dbReference type="NCBI Taxonomy" id="4796"/>
    <lineage>
        <taxon>Eukaryota</taxon>
        <taxon>Sar</taxon>
        <taxon>Stramenopiles</taxon>
        <taxon>Oomycota</taxon>
        <taxon>Peronosporomycetes</taxon>
        <taxon>Peronosporales</taxon>
        <taxon>Peronosporaceae</taxon>
        <taxon>Phytophthora</taxon>
    </lineage>
</organism>
<reference evidence="7 8" key="1">
    <citation type="journal article" date="2017" name="Genome Biol. Evol.">
        <title>Phytophthora megakarya and P. palmivora, closely related causal agents of cacao black pod rot, underwent increases in genome sizes and gene numbers by different mechanisms.</title>
        <authorList>
            <person name="Ali S.S."/>
            <person name="Shao J."/>
            <person name="Lary D.J."/>
            <person name="Kronmiller B."/>
            <person name="Shen D."/>
            <person name="Strem M.D."/>
            <person name="Amoako-Attah I."/>
            <person name="Akrofi A.Y."/>
            <person name="Begoude B.A."/>
            <person name="Ten Hoopen G.M."/>
            <person name="Coulibaly K."/>
            <person name="Kebe B.I."/>
            <person name="Melnick R.L."/>
            <person name="Guiltinan M.J."/>
            <person name="Tyler B.M."/>
            <person name="Meinhardt L.W."/>
            <person name="Bailey B.A."/>
        </authorList>
    </citation>
    <scope>NUCLEOTIDE SEQUENCE [LARGE SCALE GENOMIC DNA]</scope>
    <source>
        <strain evidence="8">sbr112.9</strain>
    </source>
</reference>
<protein>
    <recommendedName>
        <fullName evidence="9">Proton-dependent Oligopeptide Transporter (POT) Family</fullName>
    </recommendedName>
</protein>
<comment type="similarity">
    <text evidence="2">Belongs to the major facilitator superfamily. Proton-dependent oligopeptide transporter (POT/PTR) (TC 2.A.17) family.</text>
</comment>
<dbReference type="SUPFAM" id="SSF103473">
    <property type="entry name" value="MFS general substrate transporter"/>
    <property type="match status" value="1"/>
</dbReference>
<comment type="subcellular location">
    <subcellularLocation>
        <location evidence="1">Membrane</location>
        <topology evidence="1">Multi-pass membrane protein</topology>
    </subcellularLocation>
</comment>
<name>A0A2P4YDF7_9STRA</name>
<evidence type="ECO:0000256" key="3">
    <source>
        <dbReference type="ARBA" id="ARBA00022692"/>
    </source>
</evidence>
<evidence type="ECO:0000313" key="8">
    <source>
        <dbReference type="Proteomes" id="UP000237271"/>
    </source>
</evidence>
<evidence type="ECO:0000256" key="1">
    <source>
        <dbReference type="ARBA" id="ARBA00004141"/>
    </source>
</evidence>
<dbReference type="InterPro" id="IPR000109">
    <property type="entry name" value="POT_fam"/>
</dbReference>
<feature type="transmembrane region" description="Helical" evidence="6">
    <location>
        <begin position="545"/>
        <end position="567"/>
    </location>
</feature>
<keyword evidence="8" id="KW-1185">Reference proteome</keyword>
<keyword evidence="5 6" id="KW-0472">Membrane</keyword>
<keyword evidence="4 6" id="KW-1133">Transmembrane helix</keyword>
<feature type="transmembrane region" description="Helical" evidence="6">
    <location>
        <begin position="269"/>
        <end position="290"/>
    </location>
</feature>
<evidence type="ECO:0000256" key="2">
    <source>
        <dbReference type="ARBA" id="ARBA00005982"/>
    </source>
</evidence>
<evidence type="ECO:0000313" key="7">
    <source>
        <dbReference type="EMBL" id="POM75847.1"/>
    </source>
</evidence>
<feature type="transmembrane region" description="Helical" evidence="6">
    <location>
        <begin position="195"/>
        <end position="217"/>
    </location>
</feature>
<dbReference type="InterPro" id="IPR036259">
    <property type="entry name" value="MFS_trans_sf"/>
</dbReference>
<dbReference type="AlphaFoldDB" id="A0A2P4YDF7"/>
<keyword evidence="3 6" id="KW-0812">Transmembrane</keyword>
<evidence type="ECO:0000256" key="6">
    <source>
        <dbReference type="SAM" id="Phobius"/>
    </source>
</evidence>
<dbReference type="GO" id="GO:0016020">
    <property type="term" value="C:membrane"/>
    <property type="evidence" value="ECO:0007669"/>
    <property type="project" value="UniProtKB-SubCell"/>
</dbReference>
<proteinExistence type="inferred from homology"/>
<evidence type="ECO:0000256" key="5">
    <source>
        <dbReference type="ARBA" id="ARBA00023136"/>
    </source>
</evidence>
<comment type="caution">
    <text evidence="7">The sequence shown here is derived from an EMBL/GenBank/DDBJ whole genome shotgun (WGS) entry which is preliminary data.</text>
</comment>
<dbReference type="PANTHER" id="PTHR11654">
    <property type="entry name" value="OLIGOPEPTIDE TRANSPORTER-RELATED"/>
    <property type="match status" value="1"/>
</dbReference>
<feature type="transmembrane region" description="Helical" evidence="6">
    <location>
        <begin position="52"/>
        <end position="70"/>
    </location>
</feature>
<feature type="transmembrane region" description="Helical" evidence="6">
    <location>
        <begin position="616"/>
        <end position="635"/>
    </location>
</feature>
<feature type="transmembrane region" description="Helical" evidence="6">
    <location>
        <begin position="325"/>
        <end position="346"/>
    </location>
</feature>
<dbReference type="Proteomes" id="UP000237271">
    <property type="component" value="Unassembled WGS sequence"/>
</dbReference>
<feature type="transmembrane region" description="Helical" evidence="6">
    <location>
        <begin position="579"/>
        <end position="601"/>
    </location>
</feature>
<gene>
    <name evidence="7" type="ORF">PHPALM_6990</name>
</gene>
<accession>A0A2P4YDF7</accession>
<dbReference type="EMBL" id="NCKW01003631">
    <property type="protein sequence ID" value="POM75847.1"/>
    <property type="molecule type" value="Genomic_DNA"/>
</dbReference>
<evidence type="ECO:0000256" key="4">
    <source>
        <dbReference type="ARBA" id="ARBA00022989"/>
    </source>
</evidence>
<feature type="transmembrane region" description="Helical" evidence="6">
    <location>
        <begin position="120"/>
        <end position="139"/>
    </location>
</feature>
<feature type="transmembrane region" description="Helical" evidence="6">
    <location>
        <begin position="243"/>
        <end position="263"/>
    </location>
</feature>
<dbReference type="Gene3D" id="1.20.1250.20">
    <property type="entry name" value="MFS general substrate transporter like domains"/>
    <property type="match status" value="2"/>
</dbReference>
<dbReference type="OrthoDB" id="8904098at2759"/>
<feature type="transmembrane region" description="Helical" evidence="6">
    <location>
        <begin position="485"/>
        <end position="505"/>
    </location>
</feature>
<feature type="transmembrane region" description="Helical" evidence="6">
    <location>
        <begin position="352"/>
        <end position="374"/>
    </location>
</feature>
<evidence type="ECO:0008006" key="9">
    <source>
        <dbReference type="Google" id="ProtNLM"/>
    </source>
</evidence>
<sequence>MRKSNPPQSPLLTPQSPLLTPQSLTPVVATAYNTKLWDARAPKYSNNVMRKVCIFLFIVTFCEELAGYGVNQSLKNFFQKLGWSNKGSNSMKLTYDSLSQFACIVAAFVADEYLGKYKTLLVASSFSSVGFVLIVIAAVPSVLENQTLSKVLFCVGVFVGIALNQVGIRALLIPFGGDQFSPVSPPEQRASYFSINFWASNLGVAINYAVFPSLSLLRISIRALLIPFGGDQFSPVSPPKQRASYFSINFWASNLGVAINYAVFPSLSLLRICGFTIGLALMLSIIVNLLSTRSRYINVPPTKSALGSVIHVIVRSAKYNVNARMIVLGALLYVTAFFLNIIAAFMSDDGEVGHRISYVCGVLIVVATVLWVYFGQDPSMVVGATNNNGVEFDPELIRGVKQVLYILPFNAFNMFWWVCQNQRGNNQTIIQQTDVRLGNAVDSTQIPAPTVQFFNPGPGLLLVPFFHKLIYPLYERFAGKPPSRYGMVAAGYVVAIIAMVWTGVFEIVRRNSPLLTYVDANGEMQYIYNNNGGQPMSDIRWYNAIPQYVLVAAATVLIQIPTYNIAYTEVPMSLRGVSVALGLFMNSMGSTLLSVIVLLFGKDIPANLNDGHMENMYFTIAGVMAVNGIFYVIVMNKMQFAMIPRLGKEPAGN</sequence>
<feature type="transmembrane region" description="Helical" evidence="6">
    <location>
        <begin position="151"/>
        <end position="175"/>
    </location>
</feature>
<dbReference type="Pfam" id="PF00854">
    <property type="entry name" value="PTR2"/>
    <property type="match status" value="1"/>
</dbReference>
<dbReference type="GO" id="GO:0022857">
    <property type="term" value="F:transmembrane transporter activity"/>
    <property type="evidence" value="ECO:0007669"/>
    <property type="project" value="InterPro"/>
</dbReference>